<dbReference type="GO" id="GO:0020037">
    <property type="term" value="F:heme binding"/>
    <property type="evidence" value="ECO:0007669"/>
    <property type="project" value="InterPro"/>
</dbReference>
<dbReference type="EMBL" id="JASBNA010000002">
    <property type="protein sequence ID" value="KAK7695141.1"/>
    <property type="molecule type" value="Genomic_DNA"/>
</dbReference>
<dbReference type="CDD" id="cd20612">
    <property type="entry name" value="CYP_LDS-like_C"/>
    <property type="match status" value="1"/>
</dbReference>
<dbReference type="Proteomes" id="UP001385951">
    <property type="component" value="Unassembled WGS sequence"/>
</dbReference>
<sequence>MKPLTNGFGFMLVFDEKAKHDWFRTRVIRALFPNKEVVNGYVSWYKQMTQQLVKENSYKISGIPGTRVDIVRNVINLAAVHWASDWLMGTPLKTKNHPIGLFTEQEMYDVLMLLCTCVFINVLPERGFFLKDQAQIFGDKVNSLIEKSIEACRLPRQRYVILRCIYIKKDHLTYLQSVFSHVASKASSFLFAQEEKACYPFLRRLAEIGIARGEMVSQVIGLSVGSSVNWAQSISQMVDFYLDDARAAERAEIVKLVQRDDAEAIELLHGYIREGQRLAPQFPGLLRQAAVTDTVDLGDGRKVDVRAGDLIFSSFYNAQHNETDFPEPNKVNPRRPKESYQNQGSGFHICPGVDFTLMTATEVVKIIFKLPNIRRAPGAAGTMASYTIQQVPGTDNRMYLDNTSKETPWPGSLTVVYDDA</sequence>
<keyword evidence="7" id="KW-0503">Monooxygenase</keyword>
<dbReference type="SUPFAM" id="SSF48264">
    <property type="entry name" value="Cytochrome P450"/>
    <property type="match status" value="1"/>
</dbReference>
<keyword evidence="3" id="KW-0349">Heme</keyword>
<evidence type="ECO:0000256" key="1">
    <source>
        <dbReference type="ARBA" id="ARBA00001971"/>
    </source>
</evidence>
<feature type="region of interest" description="Disordered" evidence="8">
    <location>
        <begin position="321"/>
        <end position="343"/>
    </location>
</feature>
<keyword evidence="5" id="KW-0560">Oxidoreductase</keyword>
<dbReference type="InterPro" id="IPR036396">
    <property type="entry name" value="Cyt_P450_sf"/>
</dbReference>
<keyword evidence="4" id="KW-0479">Metal-binding</keyword>
<evidence type="ECO:0000256" key="3">
    <source>
        <dbReference type="ARBA" id="ARBA00022617"/>
    </source>
</evidence>
<dbReference type="InterPro" id="IPR001128">
    <property type="entry name" value="Cyt_P450"/>
</dbReference>
<evidence type="ECO:0000256" key="5">
    <source>
        <dbReference type="ARBA" id="ARBA00023002"/>
    </source>
</evidence>
<comment type="cofactor">
    <cofactor evidence="1">
        <name>heme</name>
        <dbReference type="ChEBI" id="CHEBI:30413"/>
    </cofactor>
</comment>
<dbReference type="Pfam" id="PF00067">
    <property type="entry name" value="p450"/>
    <property type="match status" value="1"/>
</dbReference>
<comment type="similarity">
    <text evidence="2">Belongs to the cytochrome P450 family.</text>
</comment>
<dbReference type="Gene3D" id="1.10.630.10">
    <property type="entry name" value="Cytochrome P450"/>
    <property type="match status" value="1"/>
</dbReference>
<dbReference type="AlphaFoldDB" id="A0AAW0GR83"/>
<dbReference type="GO" id="GO:0016125">
    <property type="term" value="P:sterol metabolic process"/>
    <property type="evidence" value="ECO:0007669"/>
    <property type="project" value="TreeGrafter"/>
</dbReference>
<evidence type="ECO:0000256" key="8">
    <source>
        <dbReference type="SAM" id="MobiDB-lite"/>
    </source>
</evidence>
<evidence type="ECO:0008006" key="11">
    <source>
        <dbReference type="Google" id="ProtNLM"/>
    </source>
</evidence>
<dbReference type="GO" id="GO:0016705">
    <property type="term" value="F:oxidoreductase activity, acting on paired donors, with incorporation or reduction of molecular oxygen"/>
    <property type="evidence" value="ECO:0007669"/>
    <property type="project" value="InterPro"/>
</dbReference>
<evidence type="ECO:0000256" key="7">
    <source>
        <dbReference type="ARBA" id="ARBA00023033"/>
    </source>
</evidence>
<protein>
    <recommendedName>
        <fullName evidence="11">Cytochrome P450</fullName>
    </recommendedName>
</protein>
<evidence type="ECO:0000256" key="4">
    <source>
        <dbReference type="ARBA" id="ARBA00022723"/>
    </source>
</evidence>
<accession>A0AAW0GR83</accession>
<organism evidence="9 10">
    <name type="scientific">Cerrena zonata</name>
    <dbReference type="NCBI Taxonomy" id="2478898"/>
    <lineage>
        <taxon>Eukaryota</taxon>
        <taxon>Fungi</taxon>
        <taxon>Dikarya</taxon>
        <taxon>Basidiomycota</taxon>
        <taxon>Agaricomycotina</taxon>
        <taxon>Agaricomycetes</taxon>
        <taxon>Polyporales</taxon>
        <taxon>Cerrenaceae</taxon>
        <taxon>Cerrena</taxon>
    </lineage>
</organism>
<comment type="caution">
    <text evidence="9">The sequence shown here is derived from an EMBL/GenBank/DDBJ whole genome shotgun (WGS) entry which is preliminary data.</text>
</comment>
<dbReference type="PANTHER" id="PTHR24286:SF24">
    <property type="entry name" value="LANOSTEROL 14-ALPHA DEMETHYLASE"/>
    <property type="match status" value="1"/>
</dbReference>
<keyword evidence="6" id="KW-0408">Iron</keyword>
<evidence type="ECO:0000313" key="9">
    <source>
        <dbReference type="EMBL" id="KAK7695141.1"/>
    </source>
</evidence>
<dbReference type="GO" id="GO:0005506">
    <property type="term" value="F:iron ion binding"/>
    <property type="evidence" value="ECO:0007669"/>
    <property type="project" value="InterPro"/>
</dbReference>
<name>A0AAW0GR83_9APHY</name>
<gene>
    <name evidence="9" type="ORF">QCA50_002331</name>
</gene>
<dbReference type="GO" id="GO:0004497">
    <property type="term" value="F:monooxygenase activity"/>
    <property type="evidence" value="ECO:0007669"/>
    <property type="project" value="UniProtKB-KW"/>
</dbReference>
<reference evidence="9 10" key="1">
    <citation type="submission" date="2022-09" db="EMBL/GenBank/DDBJ databases">
        <authorList>
            <person name="Palmer J.M."/>
        </authorList>
    </citation>
    <scope>NUCLEOTIDE SEQUENCE [LARGE SCALE GENOMIC DNA]</scope>
    <source>
        <strain evidence="9 10">DSM 7382</strain>
    </source>
</reference>
<keyword evidence="10" id="KW-1185">Reference proteome</keyword>
<evidence type="ECO:0000256" key="6">
    <source>
        <dbReference type="ARBA" id="ARBA00023004"/>
    </source>
</evidence>
<dbReference type="PANTHER" id="PTHR24286">
    <property type="entry name" value="CYTOCHROME P450 26"/>
    <property type="match status" value="1"/>
</dbReference>
<proteinExistence type="inferred from homology"/>
<evidence type="ECO:0000256" key="2">
    <source>
        <dbReference type="ARBA" id="ARBA00010617"/>
    </source>
</evidence>
<evidence type="ECO:0000313" key="10">
    <source>
        <dbReference type="Proteomes" id="UP001385951"/>
    </source>
</evidence>